<keyword evidence="1" id="KW-1185">Reference proteome</keyword>
<evidence type="ECO:0000313" key="1">
    <source>
        <dbReference type="Proteomes" id="UP000887565"/>
    </source>
</evidence>
<accession>A0A915JBZ0</accession>
<evidence type="ECO:0000313" key="2">
    <source>
        <dbReference type="WBParaSite" id="nRc.2.0.1.t23161-RA"/>
    </source>
</evidence>
<dbReference type="Proteomes" id="UP000887565">
    <property type="component" value="Unplaced"/>
</dbReference>
<dbReference type="AlphaFoldDB" id="A0A915JBZ0"/>
<name>A0A915JBZ0_ROMCU</name>
<dbReference type="WBParaSite" id="nRc.2.0.1.t23161-RA">
    <property type="protein sequence ID" value="nRc.2.0.1.t23161-RA"/>
    <property type="gene ID" value="nRc.2.0.1.g23161"/>
</dbReference>
<reference evidence="2" key="1">
    <citation type="submission" date="2022-11" db="UniProtKB">
        <authorList>
            <consortium name="WormBaseParasite"/>
        </authorList>
    </citation>
    <scope>IDENTIFICATION</scope>
</reference>
<protein>
    <submittedName>
        <fullName evidence="2">Uncharacterized protein</fullName>
    </submittedName>
</protein>
<sequence>MQQCIPCVSLRETMKKDSIAKPTVGQISYPLRVKALSYFAPRYRTAPVILFILFRGAARRRWLGNVADFETPMNRSSCSINVKTFTNSATKALKTCQEFETAKTAVVANRYRMFLKKDYFTSAIKFKAQTLDKTSRLLLPLTTPPAGASACVVKTDNDADKELVTAPATALLPLALILSSGCCKIFDAPSKIFSADKHSIDRTNSATSSCLQSML</sequence>
<organism evidence="1 2">
    <name type="scientific">Romanomermis culicivorax</name>
    <name type="common">Nematode worm</name>
    <dbReference type="NCBI Taxonomy" id="13658"/>
    <lineage>
        <taxon>Eukaryota</taxon>
        <taxon>Metazoa</taxon>
        <taxon>Ecdysozoa</taxon>
        <taxon>Nematoda</taxon>
        <taxon>Enoplea</taxon>
        <taxon>Dorylaimia</taxon>
        <taxon>Mermithida</taxon>
        <taxon>Mermithoidea</taxon>
        <taxon>Mermithidae</taxon>
        <taxon>Romanomermis</taxon>
    </lineage>
</organism>
<proteinExistence type="predicted"/>